<name>A0A915J6N2_ROMCU</name>
<keyword evidence="1" id="KW-1185">Reference proteome</keyword>
<dbReference type="Proteomes" id="UP000887565">
    <property type="component" value="Unplaced"/>
</dbReference>
<dbReference type="AlphaFoldDB" id="A0A915J6N2"/>
<accession>A0A915J6N2</accession>
<proteinExistence type="predicted"/>
<reference evidence="2" key="1">
    <citation type="submission" date="2022-11" db="UniProtKB">
        <authorList>
            <consortium name="WormBaseParasite"/>
        </authorList>
    </citation>
    <scope>IDENTIFICATION</scope>
</reference>
<evidence type="ECO:0000313" key="1">
    <source>
        <dbReference type="Proteomes" id="UP000887565"/>
    </source>
</evidence>
<dbReference type="WBParaSite" id="nRc.2.0.1.t21800-RA">
    <property type="protein sequence ID" value="nRc.2.0.1.t21800-RA"/>
    <property type="gene ID" value="nRc.2.0.1.g21800"/>
</dbReference>
<evidence type="ECO:0000313" key="2">
    <source>
        <dbReference type="WBParaSite" id="nRc.2.0.1.t21800-RA"/>
    </source>
</evidence>
<sequence length="108" mass="12274">MAKHTSIRTVDHLSKLIRSLSPEDNMASKLKLHPSKAVEKLPTELDALIEQTYFWFSHSAEHQGTNQTVLWIHQSNNLIQLLLSCLPVDDVEMNDAISEYNILAKDCC</sequence>
<organism evidence="1 2">
    <name type="scientific">Romanomermis culicivorax</name>
    <name type="common">Nematode worm</name>
    <dbReference type="NCBI Taxonomy" id="13658"/>
    <lineage>
        <taxon>Eukaryota</taxon>
        <taxon>Metazoa</taxon>
        <taxon>Ecdysozoa</taxon>
        <taxon>Nematoda</taxon>
        <taxon>Enoplea</taxon>
        <taxon>Dorylaimia</taxon>
        <taxon>Mermithida</taxon>
        <taxon>Mermithoidea</taxon>
        <taxon>Mermithidae</taxon>
        <taxon>Romanomermis</taxon>
    </lineage>
</organism>
<protein>
    <submittedName>
        <fullName evidence="2">Uncharacterized protein</fullName>
    </submittedName>
</protein>